<feature type="transmembrane region" description="Helical" evidence="1">
    <location>
        <begin position="162"/>
        <end position="182"/>
    </location>
</feature>
<gene>
    <name evidence="2" type="primary">thiT</name>
    <name evidence="2" type="ORF">K8V01_09875</name>
</gene>
<proteinExistence type="predicted"/>
<dbReference type="AlphaFoldDB" id="A0A921MMH7"/>
<evidence type="ECO:0000313" key="2">
    <source>
        <dbReference type="EMBL" id="HJG87313.1"/>
    </source>
</evidence>
<dbReference type="Gene3D" id="1.10.1760.20">
    <property type="match status" value="1"/>
</dbReference>
<protein>
    <submittedName>
        <fullName evidence="2">Energy-coupled thiamine transporter ThiT</fullName>
    </submittedName>
</protein>
<keyword evidence="1" id="KW-0812">Transmembrane</keyword>
<dbReference type="GO" id="GO:0015234">
    <property type="term" value="F:thiamine transmembrane transporter activity"/>
    <property type="evidence" value="ECO:0007669"/>
    <property type="project" value="InterPro"/>
</dbReference>
<feature type="transmembrane region" description="Helical" evidence="1">
    <location>
        <begin position="55"/>
        <end position="81"/>
    </location>
</feature>
<feature type="transmembrane region" description="Helical" evidence="1">
    <location>
        <begin position="16"/>
        <end position="34"/>
    </location>
</feature>
<reference evidence="2" key="2">
    <citation type="submission" date="2021-09" db="EMBL/GenBank/DDBJ databases">
        <authorList>
            <person name="Gilroy R."/>
        </authorList>
    </citation>
    <scope>NUCLEOTIDE SEQUENCE</scope>
    <source>
        <strain evidence="2">CHK179-5677</strain>
    </source>
</reference>
<sequence>MPVVTQSQNKGGKRRLYTRMLCEGAIMVALALVLNQLKIFRLPNGGSITLEMLPIFFYAVRWGVGPGLLAGFAFGLLQMFIDGAVAWGWQSLLLDYLVAFTPLGLAGLFKGQRWGIFAGTVLGSVVRFIVHFISGITIYAIVAPTELFNMTFTSPWMYSLAYNGSYMAIDMALCLVVFGLLYKPLKRYFLGADIR</sequence>
<dbReference type="EMBL" id="DYUC01000099">
    <property type="protein sequence ID" value="HJG87313.1"/>
    <property type="molecule type" value="Genomic_DNA"/>
</dbReference>
<comment type="caution">
    <text evidence="2">The sequence shown here is derived from an EMBL/GenBank/DDBJ whole genome shotgun (WGS) entry which is preliminary data.</text>
</comment>
<keyword evidence="1" id="KW-1133">Transmembrane helix</keyword>
<dbReference type="Proteomes" id="UP000760668">
    <property type="component" value="Unassembled WGS sequence"/>
</dbReference>
<name>A0A921MMH7_9FIRM</name>
<keyword evidence="1" id="KW-0472">Membrane</keyword>
<accession>A0A921MMH7</accession>
<dbReference type="GO" id="GO:0005886">
    <property type="term" value="C:plasma membrane"/>
    <property type="evidence" value="ECO:0007669"/>
    <property type="project" value="InterPro"/>
</dbReference>
<dbReference type="RefSeq" id="WP_295369909.1">
    <property type="nucleotide sequence ID" value="NZ_DYUC01000099.1"/>
</dbReference>
<dbReference type="InterPro" id="IPR012651">
    <property type="entry name" value="Thia_Transptr_ThiT"/>
</dbReference>
<organism evidence="2 3">
    <name type="scientific">Pseudoflavonifractor capillosus</name>
    <dbReference type="NCBI Taxonomy" id="106588"/>
    <lineage>
        <taxon>Bacteria</taxon>
        <taxon>Bacillati</taxon>
        <taxon>Bacillota</taxon>
        <taxon>Clostridia</taxon>
        <taxon>Eubacteriales</taxon>
        <taxon>Oscillospiraceae</taxon>
        <taxon>Pseudoflavonifractor</taxon>
    </lineage>
</organism>
<reference evidence="2" key="1">
    <citation type="journal article" date="2021" name="PeerJ">
        <title>Extensive microbial diversity within the chicken gut microbiome revealed by metagenomics and culture.</title>
        <authorList>
            <person name="Gilroy R."/>
            <person name="Ravi A."/>
            <person name="Getino M."/>
            <person name="Pursley I."/>
            <person name="Horton D.L."/>
            <person name="Alikhan N.F."/>
            <person name="Baker D."/>
            <person name="Gharbi K."/>
            <person name="Hall N."/>
            <person name="Watson M."/>
            <person name="Adriaenssens E.M."/>
            <person name="Foster-Nyarko E."/>
            <person name="Jarju S."/>
            <person name="Secka A."/>
            <person name="Antonio M."/>
            <person name="Oren A."/>
            <person name="Chaudhuri R.R."/>
            <person name="La Ragione R."/>
            <person name="Hildebrand F."/>
            <person name="Pallen M.J."/>
        </authorList>
    </citation>
    <scope>NUCLEOTIDE SEQUENCE</scope>
    <source>
        <strain evidence="2">CHK179-5677</strain>
    </source>
</reference>
<dbReference type="NCBIfam" id="TIGR02357">
    <property type="entry name" value="ECF_ThiT_YuaJ"/>
    <property type="match status" value="1"/>
</dbReference>
<evidence type="ECO:0000256" key="1">
    <source>
        <dbReference type="SAM" id="Phobius"/>
    </source>
</evidence>
<evidence type="ECO:0000313" key="3">
    <source>
        <dbReference type="Proteomes" id="UP000760668"/>
    </source>
</evidence>
<feature type="transmembrane region" description="Helical" evidence="1">
    <location>
        <begin position="87"/>
        <end position="109"/>
    </location>
</feature>
<feature type="transmembrane region" description="Helical" evidence="1">
    <location>
        <begin position="116"/>
        <end position="142"/>
    </location>
</feature>
<dbReference type="Pfam" id="PF09515">
    <property type="entry name" value="Thia_YuaJ"/>
    <property type="match status" value="1"/>
</dbReference>